<dbReference type="Pfam" id="PF08242">
    <property type="entry name" value="Methyltransf_12"/>
    <property type="match status" value="1"/>
</dbReference>
<dbReference type="Pfam" id="PF08659">
    <property type="entry name" value="KR"/>
    <property type="match status" value="1"/>
</dbReference>
<dbReference type="InterPro" id="IPR011009">
    <property type="entry name" value="Kinase-like_dom_sf"/>
</dbReference>
<keyword evidence="5" id="KW-0560">Oxidoreductase</keyword>
<dbReference type="Pfam" id="PF02801">
    <property type="entry name" value="Ketoacyl-synt_C"/>
    <property type="match status" value="1"/>
</dbReference>
<dbReference type="InterPro" id="IPR042104">
    <property type="entry name" value="PKS_dehydratase_sf"/>
</dbReference>
<evidence type="ECO:0000259" key="11">
    <source>
        <dbReference type="PROSITE" id="PS52019"/>
    </source>
</evidence>
<dbReference type="InterPro" id="IPR050091">
    <property type="entry name" value="PKS_NRPS_Biosynth_Enz"/>
</dbReference>
<evidence type="ECO:0000256" key="2">
    <source>
        <dbReference type="ARBA" id="ARBA00022553"/>
    </source>
</evidence>
<evidence type="ECO:0000256" key="4">
    <source>
        <dbReference type="ARBA" id="ARBA00022857"/>
    </source>
</evidence>
<feature type="region of interest" description="N-terminal hotdog fold" evidence="7">
    <location>
        <begin position="920"/>
        <end position="1049"/>
    </location>
</feature>
<dbReference type="InterPro" id="IPR013154">
    <property type="entry name" value="ADH-like_N"/>
</dbReference>
<dbReference type="InterPro" id="IPR014043">
    <property type="entry name" value="Acyl_transferase_dom"/>
</dbReference>
<feature type="domain" description="Ketosynthase family 3 (KS3)" evidence="10">
    <location>
        <begin position="40"/>
        <end position="458"/>
    </location>
</feature>
<dbReference type="SUPFAM" id="SSF56112">
    <property type="entry name" value="Protein kinase-like (PK-like)"/>
    <property type="match status" value="1"/>
</dbReference>
<dbReference type="CDD" id="cd00833">
    <property type="entry name" value="PKS"/>
    <property type="match status" value="1"/>
</dbReference>
<reference evidence="12" key="1">
    <citation type="journal article" date="2020" name="bioRxiv">
        <title>Historical genomics reveals the evolutionary mechanisms behind multiple outbreaks of the host-specific coffee wilt pathogen Fusarium xylarioides.</title>
        <authorList>
            <person name="Peck D."/>
            <person name="Nowell R.W."/>
            <person name="Flood J."/>
            <person name="Ryan M.J."/>
            <person name="Barraclough T.G."/>
        </authorList>
    </citation>
    <scope>NUCLEOTIDE SEQUENCE</scope>
    <source>
        <strain evidence="12">IMI 127659i</strain>
    </source>
</reference>
<dbReference type="PROSITE" id="PS52019">
    <property type="entry name" value="PKS_MFAS_DH"/>
    <property type="match status" value="1"/>
</dbReference>
<evidence type="ECO:0000256" key="1">
    <source>
        <dbReference type="ARBA" id="ARBA00022450"/>
    </source>
</evidence>
<dbReference type="InterPro" id="IPR032821">
    <property type="entry name" value="PKS_assoc"/>
</dbReference>
<dbReference type="PROSITE" id="PS50011">
    <property type="entry name" value="PROTEIN_KINASE_DOM"/>
    <property type="match status" value="1"/>
</dbReference>
<dbReference type="Pfam" id="PF08240">
    <property type="entry name" value="ADH_N"/>
    <property type="match status" value="1"/>
</dbReference>
<dbReference type="InterPro" id="IPR016036">
    <property type="entry name" value="Malonyl_transacylase_ACP-bd"/>
</dbReference>
<dbReference type="InterPro" id="IPR014030">
    <property type="entry name" value="Ketoacyl_synth_N"/>
</dbReference>
<dbReference type="SMART" id="SM00827">
    <property type="entry name" value="PKS_AT"/>
    <property type="match status" value="1"/>
</dbReference>
<dbReference type="Gene3D" id="3.40.366.10">
    <property type="entry name" value="Malonyl-Coenzyme A Acyl Carrier Protein, domain 2"/>
    <property type="match status" value="1"/>
</dbReference>
<keyword evidence="6" id="KW-0511">Multifunctional enzyme</keyword>
<evidence type="ECO:0000259" key="9">
    <source>
        <dbReference type="PROSITE" id="PS50011"/>
    </source>
</evidence>
<keyword evidence="4" id="KW-0521">NADP</keyword>
<dbReference type="GO" id="GO:0004312">
    <property type="term" value="F:fatty acid synthase activity"/>
    <property type="evidence" value="ECO:0007669"/>
    <property type="project" value="TreeGrafter"/>
</dbReference>
<protein>
    <recommendedName>
        <fullName evidence="14">Polyketide synthase</fullName>
    </recommendedName>
</protein>
<dbReference type="GO" id="GO:0004672">
    <property type="term" value="F:protein kinase activity"/>
    <property type="evidence" value="ECO:0007669"/>
    <property type="project" value="InterPro"/>
</dbReference>
<sequence>MAEPHPENPPRDDANTSKRPYGNQSQQHPRYSSNDTVKPTADIAICGIGLRLPGGIRNCDDYWNLLYNGLDARRAIPSNRYNIHGFDDSLGGKHPIKAKHGYFIDDDLTCLDTSFFPLTKSELGMVDPQHRLLLEVTRECLDDAGEVNYRENNIGCYVGTFGEDWLLMNTMEPLHAGGIQAITGFTDLVMANRISHEFDFRGPSMVVKTGCSASAVALHEACLAIRNGNATSAIVGGASILTTPSTSAPMFADEILAPDASCKTFDASADGYARAEGITAVYIKPLADALRDGNPVRAIIRATSINCDGKGVSLVTPNGYAHEALMRATYSSVGLDPKDTAFIECHATGTPTGDPIETTAVGKVFGEKGIFMTSVKANLGHSEGSAGLASVIKCVLALEHQIIPPNIKLVNPNPKIPFAKYNLAVPLRPTPFPEDRKRRVSINSFGIGGSNAHVILESYNPDDHGARRSKWPQLLLLSANTEKSIQKQIHSYWQWVEKHPEAVSNLAYTLGKHRQHLPHRASIIVNADKSTDSSTPTKVPRDAPSLVVVFSGQGAQWPGMAKELIENDDSFREDLHKMDQVLQKLEYPPPWKLIEELAKTAATTQIHKAALSQPLCTAIQLALFNKFSRLGLEPTAVVGHSSGEIAAAYAAGYISMGEAIVIAYYRGYVTTQQTSRGSMAAVGMGAQDASEFLVDNVVVACENSPDSCTISGDSEKVAEVIEAIKVKAPDVFVRLLKVDMAYHSYHMMPLVNDYLHLIESALPNLRSNTPSTKIDMFSTVFATKISPESAQHPSYWIRNLISPVKFSPSVSNLLSSHENCLFLEIGPHSTLAGPLRQICSSSSRPFQYTSALSRGKNSSAACLSAIGELYQQGFSLDLSLLFPSGRAISDLPTYSWDHSVSYWSESRISKAWRFRQYPQHCLLGERTFEGSETEPRWRNHLSTDDVPWLLDHKLRDDVIFPFAGYVAVAGEAVRQVTHSPRGAGYRLRHVVAHKALVLVDTVEISTSLRDYNLNDMDGSSWYEFTVSSYSGSSWSKHCTGQVRIIKTATPSEWTPELLPRHVDCSRIYNQLAHVGFVYGPSFRGMTSATSSTTSELAHAKITSIESQNRSHFTLHPATIDAGLQLLILSEARGLPRNVSELAVPTVIEEIEVNAGADVMHARSWRRHGVEPCVEVHASGNIAFRALGIEFRPLHDDVTSSDLLGVHGTARLNWLPHYDFVDASTLISPPVIDRAEQQLREELILCCALEASERIRHLEPGQPHFIKYRNWLNRQVESAAAGGFKLVRQPQNLLAASQEDRRSMINEFTSRLLLMPQKAVVIGLRRIFDNIEQIFTGKVDTLETLLQNNVLAQLYDVTPFDDSKFLRILSHTNPTIKILEVGAGTGGTTETAIRSLMKGQALPAYSTYTFTDISAGFFAAAKERFSYAPNIEFRVLDISQSPLDQGFKEEIYDLVIASNVLHATPSLRQTLSNVRMLLKPQGILLMKEICNVSLSTSFIFGLFSGWWLGEDDGRPDHPHAPVSRWDQDLKATGYSGVDVAVYDEEEPYRQCAIIVAKKEPHHVPQPSSVTILCQNHGCSFGSSTATALEAVGWKVTKRLFGDVVPEGEDIISTIDLEKSLLEDASQEIFVAVQEFSRSLGSRRVLWLMPPTQVECSNPSSAQLLGLARTLRSEMGLNFYTLEIDGGEGQFGELISRVFDRISQDQDNESLEPDREYIVKDGVVSVGRYRPFSIPEQPLELSYSDDLMAKLRIEKPGMLATMEWVSDSLPEVVMPNQVEIEVRSAGMNFRDVVSGMGLIPSETKEIPLGVEISGTVTRIGTSVTAFSLGDRVMAMCHGGFSTHVTVDKDHLQKIPDGMSFEEAATFPCCFATVLYALLDAGRLRRGMSVLVHSACGGIGLAAMQIIQMVGGEIYATVGNEQKRNYLVKNFGIARSHIFNSRDDSFLDGVMSHTSGRGVDLVLNALSGELLHASWKCVAKFGTLLELGKRDLASFGKLDMGRFLDNRSYCGIDMKYLLHEQPFVVKDLLERLLSLYDQGLIRPLKPITPFDARDAKKAFRYMQDGQHIGKVVLNLPQDPSALGSKAVERKVRCDGLASYLFVGGLGGLGRALAIWLVERGAKNLVFLSRNVNSGGAFAAELESMGCSVTLVSGSVNKFEDVNEAVGKAPSPIKGVFHLAMVQRDAAFLDTTWTDWNDVNEPKVRGTWNLHRALKDQPIDYFWLASSAATVADQVGQASYKSGCTFTESFCQYRYSLGLPASVVSICGIEDTGYLAENPSALRSIRKQGLYTLREKEFLQVVEASLLNSMPGAPKSRFGDLVPGGWSNNGHIAMGLKSYLHLEDPKNPTNWRRDRRMGAYHNIPAGDASNAQTENTKLKIFLQNLTEGEGIDILAKQESIDFIAIEIGTKINDFLLKPDAPVDPSLKLSEMGLDSLTAIGLRRWFRQRQPAWVDQPPEFNARSTEMKVTANVDFHPTPGVIKNHAAEPPSIYQRGEFVALGSTSFVERLPNGDIIKTAWPGADRAAERRREIALESQIYDRLGQHPRIVKKIAWDPNNLTLTLKYMPNGTLKAYLESNLHVSLSQRLQWIIQAAEGLDLLHRSAIIHCDVGPHNYLLDHHLDLKIVDFAGSSRNHSATDTCPGVRYTSPHLDRTWYQCPGPQVDMFALGSTMYYILTGKAPFAEFDSEGVKERDHQRLLVAGVCISARGDGVGKEYMFWK</sequence>
<evidence type="ECO:0000256" key="3">
    <source>
        <dbReference type="ARBA" id="ARBA00022679"/>
    </source>
</evidence>
<feature type="compositionally biased region" description="Polar residues" evidence="8">
    <location>
        <begin position="22"/>
        <end position="36"/>
    </location>
</feature>
<dbReference type="SUPFAM" id="SSF55048">
    <property type="entry name" value="Probable ACP-binding domain of malonyl-CoA ACP transacylase"/>
    <property type="match status" value="1"/>
</dbReference>
<feature type="region of interest" description="C-terminal hotdog fold" evidence="7">
    <location>
        <begin position="1059"/>
        <end position="1199"/>
    </location>
</feature>
<dbReference type="Proteomes" id="UP000750502">
    <property type="component" value="Unassembled WGS sequence"/>
</dbReference>
<dbReference type="SMART" id="SM00826">
    <property type="entry name" value="PKS_DH"/>
    <property type="match status" value="1"/>
</dbReference>
<name>A0A9P7HYK4_9HYPO</name>
<dbReference type="Pfam" id="PF13602">
    <property type="entry name" value="ADH_zinc_N_2"/>
    <property type="match status" value="1"/>
</dbReference>
<dbReference type="CDD" id="cd05195">
    <property type="entry name" value="enoyl_red"/>
    <property type="match status" value="1"/>
</dbReference>
<dbReference type="Pfam" id="PF21089">
    <property type="entry name" value="PKS_DH_N"/>
    <property type="match status" value="1"/>
</dbReference>
<dbReference type="SUPFAM" id="SSF50129">
    <property type="entry name" value="GroES-like"/>
    <property type="match status" value="1"/>
</dbReference>
<dbReference type="Gene3D" id="1.10.510.10">
    <property type="entry name" value="Transferase(Phosphotransferase) domain 1"/>
    <property type="match status" value="1"/>
</dbReference>
<feature type="domain" description="PKS/mFAS DH" evidence="11">
    <location>
        <begin position="920"/>
        <end position="1199"/>
    </location>
</feature>
<keyword evidence="3" id="KW-0808">Transferase</keyword>
<dbReference type="Gene3D" id="3.10.129.110">
    <property type="entry name" value="Polyketide synthase dehydratase"/>
    <property type="match status" value="1"/>
</dbReference>
<dbReference type="PROSITE" id="PS00606">
    <property type="entry name" value="KS3_1"/>
    <property type="match status" value="1"/>
</dbReference>
<dbReference type="InterPro" id="IPR000719">
    <property type="entry name" value="Prot_kinase_dom"/>
</dbReference>
<dbReference type="InterPro" id="IPR049900">
    <property type="entry name" value="PKS_mFAS_DH"/>
</dbReference>
<feature type="domain" description="Protein kinase" evidence="9">
    <location>
        <begin position="2488"/>
        <end position="2716"/>
    </location>
</feature>
<dbReference type="EMBL" id="JADFTT010000069">
    <property type="protein sequence ID" value="KAG5769789.1"/>
    <property type="molecule type" value="Genomic_DNA"/>
</dbReference>
<dbReference type="InterPro" id="IPR057326">
    <property type="entry name" value="KR_dom"/>
</dbReference>
<dbReference type="InterPro" id="IPR013217">
    <property type="entry name" value="Methyltransf_12"/>
</dbReference>
<dbReference type="GO" id="GO:0006633">
    <property type="term" value="P:fatty acid biosynthetic process"/>
    <property type="evidence" value="ECO:0007669"/>
    <property type="project" value="InterPro"/>
</dbReference>
<evidence type="ECO:0000313" key="13">
    <source>
        <dbReference type="Proteomes" id="UP000750502"/>
    </source>
</evidence>
<feature type="compositionally biased region" description="Basic and acidic residues" evidence="8">
    <location>
        <begin position="1"/>
        <end position="16"/>
    </location>
</feature>
<dbReference type="InterPro" id="IPR029063">
    <property type="entry name" value="SAM-dependent_MTases_sf"/>
</dbReference>
<evidence type="ECO:0000259" key="10">
    <source>
        <dbReference type="PROSITE" id="PS52004"/>
    </source>
</evidence>
<evidence type="ECO:0000256" key="6">
    <source>
        <dbReference type="ARBA" id="ARBA00023268"/>
    </source>
</evidence>
<dbReference type="Gene3D" id="3.90.180.10">
    <property type="entry name" value="Medium-chain alcohol dehydrogenases, catalytic domain"/>
    <property type="match status" value="1"/>
</dbReference>
<dbReference type="GO" id="GO:0004315">
    <property type="term" value="F:3-oxoacyl-[acyl-carrier-protein] synthase activity"/>
    <property type="evidence" value="ECO:0007669"/>
    <property type="project" value="InterPro"/>
</dbReference>
<dbReference type="InterPro" id="IPR020843">
    <property type="entry name" value="ER"/>
</dbReference>
<dbReference type="FunFam" id="3.40.50.720:FF:000209">
    <property type="entry name" value="Polyketide synthase Pks12"/>
    <property type="match status" value="1"/>
</dbReference>
<dbReference type="InterPro" id="IPR011032">
    <property type="entry name" value="GroES-like_sf"/>
</dbReference>
<dbReference type="InterPro" id="IPR049551">
    <property type="entry name" value="PKS_DH_C"/>
</dbReference>
<dbReference type="SUPFAM" id="SSF52151">
    <property type="entry name" value="FabD/lysophospholipase-like"/>
    <property type="match status" value="1"/>
</dbReference>
<dbReference type="PANTHER" id="PTHR43775">
    <property type="entry name" value="FATTY ACID SYNTHASE"/>
    <property type="match status" value="1"/>
</dbReference>
<dbReference type="Pfam" id="PF00109">
    <property type="entry name" value="ketoacyl-synt"/>
    <property type="match status" value="1"/>
</dbReference>
<dbReference type="GO" id="GO:0044550">
    <property type="term" value="P:secondary metabolite biosynthetic process"/>
    <property type="evidence" value="ECO:0007669"/>
    <property type="project" value="TreeGrafter"/>
</dbReference>
<dbReference type="SMART" id="SM00829">
    <property type="entry name" value="PKS_ER"/>
    <property type="match status" value="1"/>
</dbReference>
<evidence type="ECO:0008006" key="14">
    <source>
        <dbReference type="Google" id="ProtNLM"/>
    </source>
</evidence>
<dbReference type="InterPro" id="IPR014031">
    <property type="entry name" value="Ketoacyl_synth_C"/>
</dbReference>
<dbReference type="SMART" id="SM00825">
    <property type="entry name" value="PKS_KS"/>
    <property type="match status" value="1"/>
</dbReference>
<dbReference type="InterPro" id="IPR001227">
    <property type="entry name" value="Ac_transferase_dom_sf"/>
</dbReference>
<dbReference type="Gene3D" id="3.40.47.10">
    <property type="match status" value="1"/>
</dbReference>
<evidence type="ECO:0000313" key="12">
    <source>
        <dbReference type="EMBL" id="KAG5769789.1"/>
    </source>
</evidence>
<dbReference type="OrthoDB" id="329835at2759"/>
<dbReference type="SUPFAM" id="SSF53335">
    <property type="entry name" value="S-adenosyl-L-methionine-dependent methyltransferases"/>
    <property type="match status" value="1"/>
</dbReference>
<dbReference type="Gene3D" id="3.40.50.720">
    <property type="entry name" value="NAD(P)-binding Rossmann-like Domain"/>
    <property type="match status" value="1"/>
</dbReference>
<dbReference type="InterPro" id="IPR016039">
    <property type="entry name" value="Thiolase-like"/>
</dbReference>
<comment type="caution">
    <text evidence="12">The sequence shown here is derived from an EMBL/GenBank/DDBJ whole genome shotgun (WGS) entry which is preliminary data.</text>
</comment>
<evidence type="ECO:0000256" key="8">
    <source>
        <dbReference type="SAM" id="MobiDB-lite"/>
    </source>
</evidence>
<keyword evidence="2" id="KW-0597">Phosphoprotein</keyword>
<keyword evidence="1" id="KW-0596">Phosphopantetheine</keyword>
<gene>
    <name evidence="12" type="ORF">H9Q72_003071</name>
</gene>
<dbReference type="InterPro" id="IPR013968">
    <property type="entry name" value="PKS_KR"/>
</dbReference>
<feature type="active site" description="Proton donor; for dehydratase activity" evidence="7">
    <location>
        <position position="1120"/>
    </location>
</feature>
<dbReference type="PROSITE" id="PS00012">
    <property type="entry name" value="PHOSPHOPANTETHEINE"/>
    <property type="match status" value="1"/>
</dbReference>
<dbReference type="Pfam" id="PF14765">
    <property type="entry name" value="PS-DH"/>
    <property type="match status" value="1"/>
</dbReference>
<evidence type="ECO:0000256" key="5">
    <source>
        <dbReference type="ARBA" id="ARBA00023002"/>
    </source>
</evidence>
<dbReference type="GO" id="GO:0016491">
    <property type="term" value="F:oxidoreductase activity"/>
    <property type="evidence" value="ECO:0007669"/>
    <property type="project" value="UniProtKB-KW"/>
</dbReference>
<dbReference type="InterPro" id="IPR049552">
    <property type="entry name" value="PKS_DH_N"/>
</dbReference>
<dbReference type="SUPFAM" id="SSF51735">
    <property type="entry name" value="NAD(P)-binding Rossmann-fold domains"/>
    <property type="match status" value="2"/>
</dbReference>
<dbReference type="GO" id="GO:1901336">
    <property type="term" value="P:lactone biosynthetic process"/>
    <property type="evidence" value="ECO:0007669"/>
    <property type="project" value="UniProtKB-ARBA"/>
</dbReference>
<dbReference type="InterPro" id="IPR016035">
    <property type="entry name" value="Acyl_Trfase/lysoPLipase"/>
</dbReference>
<dbReference type="Pfam" id="PF16197">
    <property type="entry name" value="KAsynt_C_assoc"/>
    <property type="match status" value="1"/>
</dbReference>
<dbReference type="PANTHER" id="PTHR43775:SF37">
    <property type="entry name" value="SI:DKEY-61P9.11"/>
    <property type="match status" value="1"/>
</dbReference>
<proteinExistence type="predicted"/>
<accession>A0A9P7HYK4</accession>
<evidence type="ECO:0000256" key="7">
    <source>
        <dbReference type="PROSITE-ProRule" id="PRU01363"/>
    </source>
</evidence>
<feature type="region of interest" description="Disordered" evidence="8">
    <location>
        <begin position="1"/>
        <end position="36"/>
    </location>
</feature>
<dbReference type="GO" id="GO:0005524">
    <property type="term" value="F:ATP binding"/>
    <property type="evidence" value="ECO:0007669"/>
    <property type="project" value="InterPro"/>
</dbReference>
<dbReference type="SUPFAM" id="SSF53901">
    <property type="entry name" value="Thiolase-like"/>
    <property type="match status" value="1"/>
</dbReference>
<organism evidence="12 13">
    <name type="scientific">Fusarium xylarioides</name>
    <dbReference type="NCBI Taxonomy" id="221167"/>
    <lineage>
        <taxon>Eukaryota</taxon>
        <taxon>Fungi</taxon>
        <taxon>Dikarya</taxon>
        <taxon>Ascomycota</taxon>
        <taxon>Pezizomycotina</taxon>
        <taxon>Sordariomycetes</taxon>
        <taxon>Hypocreomycetidae</taxon>
        <taxon>Hypocreales</taxon>
        <taxon>Nectriaceae</taxon>
        <taxon>Fusarium</taxon>
        <taxon>Fusarium fujikuroi species complex</taxon>
    </lineage>
</organism>
<reference evidence="12" key="2">
    <citation type="submission" date="2020-10" db="EMBL/GenBank/DDBJ databases">
        <authorList>
            <person name="Peck L.D."/>
            <person name="Nowell R.W."/>
            <person name="Flood J."/>
            <person name="Ryan M.J."/>
            <person name="Barraclough T.G."/>
        </authorList>
    </citation>
    <scope>NUCLEOTIDE SEQUENCE</scope>
    <source>
        <strain evidence="12">IMI 127659i</strain>
    </source>
</reference>
<dbReference type="Gene3D" id="3.40.50.150">
    <property type="entry name" value="Vaccinia Virus protein VP39"/>
    <property type="match status" value="1"/>
</dbReference>
<dbReference type="PROSITE" id="PS52004">
    <property type="entry name" value="KS3_2"/>
    <property type="match status" value="1"/>
</dbReference>
<dbReference type="SMART" id="SM00822">
    <property type="entry name" value="PKS_KR"/>
    <property type="match status" value="1"/>
</dbReference>
<dbReference type="InterPro" id="IPR020841">
    <property type="entry name" value="PKS_Beta-ketoAc_synthase_dom"/>
</dbReference>
<dbReference type="InterPro" id="IPR036291">
    <property type="entry name" value="NAD(P)-bd_dom_sf"/>
</dbReference>
<keyword evidence="13" id="KW-1185">Reference proteome</keyword>
<dbReference type="Pfam" id="PF00069">
    <property type="entry name" value="Pkinase"/>
    <property type="match status" value="1"/>
</dbReference>
<feature type="active site" description="Proton acceptor; for dehydratase activity" evidence="7">
    <location>
        <position position="952"/>
    </location>
</feature>
<dbReference type="InterPro" id="IPR018201">
    <property type="entry name" value="Ketoacyl_synth_AS"/>
</dbReference>
<dbReference type="Pfam" id="PF00698">
    <property type="entry name" value="Acyl_transf_1"/>
    <property type="match status" value="1"/>
</dbReference>
<dbReference type="InterPro" id="IPR020807">
    <property type="entry name" value="PKS_DH"/>
</dbReference>
<dbReference type="InterPro" id="IPR006162">
    <property type="entry name" value="Ppantetheine_attach_site"/>
</dbReference>